<protein>
    <recommendedName>
        <fullName evidence="4">Bcl-2-modifying factor</fullName>
    </recommendedName>
</protein>
<accession>A0A9D3P2T2</accession>
<feature type="region of interest" description="Disordered" evidence="1">
    <location>
        <begin position="1"/>
        <end position="24"/>
    </location>
</feature>
<dbReference type="InterPro" id="IPR028192">
    <property type="entry name" value="BMF"/>
</dbReference>
<name>A0A9D3P2T2_9TELE</name>
<comment type="caution">
    <text evidence="2">The sequence shown here is derived from an EMBL/GenBank/DDBJ whole genome shotgun (WGS) entry which is preliminary data.</text>
</comment>
<dbReference type="GO" id="GO:0006915">
    <property type="term" value="P:apoptotic process"/>
    <property type="evidence" value="ECO:0007669"/>
    <property type="project" value="InterPro"/>
</dbReference>
<dbReference type="PANTHER" id="PTHR32014">
    <property type="entry name" value="BCL-2-MODIFYING FACTOR"/>
    <property type="match status" value="1"/>
</dbReference>
<dbReference type="AlphaFoldDB" id="A0A9D3P2T2"/>
<gene>
    <name evidence="2" type="ORF">KOW79_005842</name>
</gene>
<dbReference type="PANTHER" id="PTHR32014:SF2">
    <property type="entry name" value="BCL-2-MODIFYING FACTOR"/>
    <property type="match status" value="1"/>
</dbReference>
<feature type="compositionally biased region" description="Basic and acidic residues" evidence="1">
    <location>
        <begin position="106"/>
        <end position="118"/>
    </location>
</feature>
<dbReference type="GO" id="GO:0016459">
    <property type="term" value="C:myosin complex"/>
    <property type="evidence" value="ECO:0007669"/>
    <property type="project" value="TreeGrafter"/>
</dbReference>
<keyword evidence="3" id="KW-1185">Reference proteome</keyword>
<sequence>MEDDEEDTPLPFPANPLQIADSRPENMPLIQTTPRFRNSGSVPSAVSPVHRSLHGAVELGLLSTPSGSTDDSLLHNLILFPGGDSGFTALVPNASEQSGEDDEQDEGKGEEREEDRTSVEVQIGRKLREIGDHFQQEHMQLYRRNRQPIWWRLATTLYDFLLPREFIGQ</sequence>
<organism evidence="2 3">
    <name type="scientific">Hemibagrus wyckioides</name>
    <dbReference type="NCBI Taxonomy" id="337641"/>
    <lineage>
        <taxon>Eukaryota</taxon>
        <taxon>Metazoa</taxon>
        <taxon>Chordata</taxon>
        <taxon>Craniata</taxon>
        <taxon>Vertebrata</taxon>
        <taxon>Euteleostomi</taxon>
        <taxon>Actinopterygii</taxon>
        <taxon>Neopterygii</taxon>
        <taxon>Teleostei</taxon>
        <taxon>Ostariophysi</taxon>
        <taxon>Siluriformes</taxon>
        <taxon>Bagridae</taxon>
        <taxon>Hemibagrus</taxon>
    </lineage>
</organism>
<dbReference type="Proteomes" id="UP000824219">
    <property type="component" value="Linkage Group LG06"/>
</dbReference>
<feature type="region of interest" description="Disordered" evidence="1">
    <location>
        <begin position="88"/>
        <end position="118"/>
    </location>
</feature>
<dbReference type="GO" id="GO:0010507">
    <property type="term" value="P:negative regulation of autophagy"/>
    <property type="evidence" value="ECO:0007669"/>
    <property type="project" value="TreeGrafter"/>
</dbReference>
<reference evidence="2 3" key="1">
    <citation type="submission" date="2021-06" db="EMBL/GenBank/DDBJ databases">
        <title>Chromosome-level genome assembly of the red-tail catfish (Hemibagrus wyckioides).</title>
        <authorList>
            <person name="Shao F."/>
        </authorList>
    </citation>
    <scope>NUCLEOTIDE SEQUENCE [LARGE SCALE GENOMIC DNA]</scope>
    <source>
        <strain evidence="2">EC202008001</strain>
        <tissue evidence="2">Blood</tissue>
    </source>
</reference>
<dbReference type="EMBL" id="JAHKSW010000006">
    <property type="protein sequence ID" value="KAG7331873.1"/>
    <property type="molecule type" value="Genomic_DNA"/>
</dbReference>
<dbReference type="Pfam" id="PF15185">
    <property type="entry name" value="BMF"/>
    <property type="match status" value="1"/>
</dbReference>
<dbReference type="GO" id="GO:0043065">
    <property type="term" value="P:positive regulation of apoptotic process"/>
    <property type="evidence" value="ECO:0007669"/>
    <property type="project" value="TreeGrafter"/>
</dbReference>
<dbReference type="OrthoDB" id="9934797at2759"/>
<evidence type="ECO:0008006" key="4">
    <source>
        <dbReference type="Google" id="ProtNLM"/>
    </source>
</evidence>
<evidence type="ECO:0000256" key="1">
    <source>
        <dbReference type="SAM" id="MobiDB-lite"/>
    </source>
</evidence>
<evidence type="ECO:0000313" key="2">
    <source>
        <dbReference type="EMBL" id="KAG7331873.1"/>
    </source>
</evidence>
<proteinExistence type="predicted"/>
<evidence type="ECO:0000313" key="3">
    <source>
        <dbReference type="Proteomes" id="UP000824219"/>
    </source>
</evidence>